<dbReference type="GeneID" id="30989693"/>
<comment type="catalytic activity">
    <reaction evidence="6">
        <text>a 5'-end (N(7)-methyl 5'-triphosphoguanosine)-ribonucleoside in snRNA + S-adenosyl-L-methionine = a 5'-end (N(2),N(7)-dimethyl 5'-triphosphoguanosine)-ribonucleoside in snRNA + S-adenosyl-L-homocysteine + H(+)</text>
        <dbReference type="Rhea" id="RHEA:78471"/>
        <dbReference type="Rhea" id="RHEA-COMP:19085"/>
        <dbReference type="Rhea" id="RHEA-COMP:19087"/>
        <dbReference type="ChEBI" id="CHEBI:15378"/>
        <dbReference type="ChEBI" id="CHEBI:57856"/>
        <dbReference type="ChEBI" id="CHEBI:59789"/>
        <dbReference type="ChEBI" id="CHEBI:156461"/>
        <dbReference type="ChEBI" id="CHEBI:172880"/>
    </reaction>
    <physiologicalReaction direction="left-to-right" evidence="6">
        <dbReference type="Rhea" id="RHEA:78472"/>
    </physiologicalReaction>
</comment>
<comment type="catalytic activity">
    <reaction evidence="4">
        <text>a 5'-end (N(7)-methyl 5'-triphosphoguanosine)-ribonucleoside in snoRNA + S-adenosyl-L-methionine = a 5'-end (N(2),N(7)-dimethyl 5'-triphosphoguanosine)-ribonucleoside in snoRNA + S-adenosyl-L-homocysteine + H(+)</text>
        <dbReference type="Rhea" id="RHEA:78475"/>
        <dbReference type="Rhea" id="RHEA-COMP:19086"/>
        <dbReference type="Rhea" id="RHEA-COMP:19088"/>
        <dbReference type="ChEBI" id="CHEBI:15378"/>
        <dbReference type="ChEBI" id="CHEBI:57856"/>
        <dbReference type="ChEBI" id="CHEBI:59789"/>
        <dbReference type="ChEBI" id="CHEBI:156461"/>
        <dbReference type="ChEBI" id="CHEBI:172880"/>
    </reaction>
    <physiologicalReaction direction="left-to-right" evidence="4">
        <dbReference type="Rhea" id="RHEA:78476"/>
    </physiologicalReaction>
</comment>
<dbReference type="STRING" id="983966.A0A0H5CCC0"/>
<dbReference type="Pfam" id="PF09445">
    <property type="entry name" value="Methyltransf_15"/>
    <property type="match status" value="1"/>
</dbReference>
<evidence type="ECO:0000313" key="11">
    <source>
        <dbReference type="Proteomes" id="UP000094389"/>
    </source>
</evidence>
<dbReference type="Proteomes" id="UP000094389">
    <property type="component" value="Unassembled WGS sequence"/>
</dbReference>
<evidence type="ECO:0000256" key="6">
    <source>
        <dbReference type="ARBA" id="ARBA00049075"/>
    </source>
</evidence>
<reference evidence="10" key="2">
    <citation type="journal article" date="2015" name="J. Biotechnol.">
        <title>The structure of the Cyberlindnera jadinii genome and its relation to Candida utilis analyzed by the occurrence of single nucleotide polymorphisms.</title>
        <authorList>
            <person name="Rupp O."/>
            <person name="Brinkrolf K."/>
            <person name="Buerth C."/>
            <person name="Kunigo M."/>
            <person name="Schneider J."/>
            <person name="Jaenicke S."/>
            <person name="Goesmann A."/>
            <person name="Puehler A."/>
            <person name="Jaeger K.-E."/>
            <person name="Ernst J.F."/>
        </authorList>
    </citation>
    <scope>NUCLEOTIDE SEQUENCE [LARGE SCALE GENOMIC DNA]</scope>
    <source>
        <strain evidence="10">ATCC 18201 / CBS 1600 / BCRC 20928 / JCM 3617 / NBRC 0987 / NRRL Y-1542</strain>
    </source>
</reference>
<dbReference type="InterPro" id="IPR029063">
    <property type="entry name" value="SAM-dependent_MTases_sf"/>
</dbReference>
<gene>
    <name evidence="8" type="primary">TGS1</name>
    <name evidence="8" type="ORF">BN1211_2536</name>
    <name evidence="9" type="ORF">CYBJADRAFT_168274</name>
</gene>
<dbReference type="EMBL" id="KV453933">
    <property type="protein sequence ID" value="ODV72732.1"/>
    <property type="molecule type" value="Genomic_DNA"/>
</dbReference>
<reference evidence="8" key="1">
    <citation type="submission" date="2014-12" db="EMBL/GenBank/DDBJ databases">
        <authorList>
            <person name="Jaenicke S."/>
        </authorList>
    </citation>
    <scope>NUCLEOTIDE SEQUENCE [LARGE SCALE GENOMIC DNA]</scope>
    <source>
        <strain evidence="8">CBS1600</strain>
    </source>
</reference>
<protein>
    <recommendedName>
        <fullName evidence="1">Trimethylguanosine synthase</fullName>
    </recommendedName>
    <alternativeName>
        <fullName evidence="7">Cap-specific guanine-N(2) methyltransferase</fullName>
    </alternativeName>
</protein>
<dbReference type="SUPFAM" id="SSF53335">
    <property type="entry name" value="S-adenosyl-L-methionine-dependent methyltransferases"/>
    <property type="match status" value="1"/>
</dbReference>
<name>A0A0H5CCC0_CYBJN</name>
<comment type="catalytic activity">
    <reaction evidence="5">
        <text>a 5'-end (N(2),N(7)-dimethyl 5'-triphosphoguanosine)-ribonucleoside in snRNA + S-adenosyl-L-methionine = a 5'-end (N(2),N(2),N(7)-trimethyl 5'-triphosphoguanosine)-ribonucleoside in snRNA + S-adenosyl-L-homocysteine + H(+)</text>
        <dbReference type="Rhea" id="RHEA:78479"/>
        <dbReference type="Rhea" id="RHEA-COMP:19087"/>
        <dbReference type="Rhea" id="RHEA-COMP:19089"/>
        <dbReference type="ChEBI" id="CHEBI:15378"/>
        <dbReference type="ChEBI" id="CHEBI:57856"/>
        <dbReference type="ChEBI" id="CHEBI:59789"/>
        <dbReference type="ChEBI" id="CHEBI:167623"/>
        <dbReference type="ChEBI" id="CHEBI:172880"/>
    </reaction>
    <physiologicalReaction direction="left-to-right" evidence="5">
        <dbReference type="Rhea" id="RHEA:78480"/>
    </physiologicalReaction>
</comment>
<evidence type="ECO:0000256" key="7">
    <source>
        <dbReference type="ARBA" id="ARBA00049790"/>
    </source>
</evidence>
<evidence type="ECO:0000256" key="3">
    <source>
        <dbReference type="ARBA" id="ARBA00047418"/>
    </source>
</evidence>
<dbReference type="Gene3D" id="3.40.50.150">
    <property type="entry name" value="Vaccinia Virus protein VP39"/>
    <property type="match status" value="1"/>
</dbReference>
<reference evidence="9 11" key="3">
    <citation type="journal article" date="2016" name="Proc. Natl. Acad. Sci. U.S.A.">
        <title>Comparative genomics of biotechnologically important yeasts.</title>
        <authorList>
            <person name="Riley R."/>
            <person name="Haridas S."/>
            <person name="Wolfe K.H."/>
            <person name="Lopes M.R."/>
            <person name="Hittinger C.T."/>
            <person name="Goeker M."/>
            <person name="Salamov A.A."/>
            <person name="Wisecaver J.H."/>
            <person name="Long T.M."/>
            <person name="Calvey C.H."/>
            <person name="Aerts A.L."/>
            <person name="Barry K.W."/>
            <person name="Choi C."/>
            <person name="Clum A."/>
            <person name="Coughlan A.Y."/>
            <person name="Deshpande S."/>
            <person name="Douglass A.P."/>
            <person name="Hanson S.J."/>
            <person name="Klenk H.-P."/>
            <person name="LaButti K.M."/>
            <person name="Lapidus A."/>
            <person name="Lindquist E.A."/>
            <person name="Lipzen A.M."/>
            <person name="Meier-Kolthoff J.P."/>
            <person name="Ohm R.A."/>
            <person name="Otillar R.P."/>
            <person name="Pangilinan J.L."/>
            <person name="Peng Y."/>
            <person name="Rokas A."/>
            <person name="Rosa C.A."/>
            <person name="Scheuner C."/>
            <person name="Sibirny A.A."/>
            <person name="Slot J.C."/>
            <person name="Stielow J.B."/>
            <person name="Sun H."/>
            <person name="Kurtzman C.P."/>
            <person name="Blackwell M."/>
            <person name="Grigoriev I.V."/>
            <person name="Jeffries T.W."/>
        </authorList>
    </citation>
    <scope>NUCLEOTIDE SEQUENCE [LARGE SCALE GENOMIC DNA]</scope>
    <source>
        <strain evidence="11">ATCC 18201 / CBS 1600 / BCRC 20928 / JCM 3617 / NBRC 0987 / NRRL Y-1542</strain>
        <strain evidence="9">NRRL Y-1542</strain>
    </source>
</reference>
<accession>A0A0H5CCC0</accession>
<dbReference type="PANTHER" id="PTHR14741">
    <property type="entry name" value="S-ADENOSYLMETHIONINE-DEPENDENT METHYLTRANSFERASE RELATED"/>
    <property type="match status" value="1"/>
</dbReference>
<comment type="catalytic activity">
    <reaction evidence="3">
        <text>a 5'-end (N(2),N(7)-dimethyl 5'-triphosphoguanosine)-ribonucleoside in snoRNA + S-adenosyl-L-methionine = a 5'-end (N(2),N(2),N(7)-trimethyl 5'-triphosphoguanosine)-ribonucleoside in snoRNA + S-adenosyl-L-homocysteine + H(+)</text>
        <dbReference type="Rhea" id="RHEA:78507"/>
        <dbReference type="Rhea" id="RHEA-COMP:19088"/>
        <dbReference type="Rhea" id="RHEA-COMP:19090"/>
        <dbReference type="ChEBI" id="CHEBI:15378"/>
        <dbReference type="ChEBI" id="CHEBI:57856"/>
        <dbReference type="ChEBI" id="CHEBI:59789"/>
        <dbReference type="ChEBI" id="CHEBI:167623"/>
        <dbReference type="ChEBI" id="CHEBI:172880"/>
    </reaction>
    <physiologicalReaction direction="left-to-right" evidence="3">
        <dbReference type="Rhea" id="RHEA:78508"/>
    </physiologicalReaction>
</comment>
<dbReference type="RefSeq" id="XP_020069771.1">
    <property type="nucleotide sequence ID" value="XM_020215297.1"/>
</dbReference>
<dbReference type="AlphaFoldDB" id="A0A0H5CCC0"/>
<dbReference type="EMBL" id="CDQK01000003">
    <property type="protein sequence ID" value="CEP22244.1"/>
    <property type="molecule type" value="Genomic_DNA"/>
</dbReference>
<evidence type="ECO:0000313" key="10">
    <source>
        <dbReference type="Proteomes" id="UP000038830"/>
    </source>
</evidence>
<evidence type="ECO:0000256" key="1">
    <source>
        <dbReference type="ARBA" id="ARBA00018517"/>
    </source>
</evidence>
<keyword evidence="9" id="KW-0489">Methyltransferase</keyword>
<dbReference type="CDD" id="cd02440">
    <property type="entry name" value="AdoMet_MTases"/>
    <property type="match status" value="1"/>
</dbReference>
<dbReference type="GO" id="GO:0071164">
    <property type="term" value="F:RNA cap trimethylguanosine synthase activity"/>
    <property type="evidence" value="ECO:0007669"/>
    <property type="project" value="TreeGrafter"/>
</dbReference>
<dbReference type="OMA" id="KALCIYY"/>
<evidence type="ECO:0000313" key="8">
    <source>
        <dbReference type="EMBL" id="CEP22244.1"/>
    </source>
</evidence>
<keyword evidence="11" id="KW-1185">Reference proteome</keyword>
<keyword evidence="9" id="KW-0808">Transferase</keyword>
<dbReference type="InterPro" id="IPR019012">
    <property type="entry name" value="RNA_cap_Gua-N2-MeTrfase"/>
</dbReference>
<dbReference type="PANTHER" id="PTHR14741:SF32">
    <property type="entry name" value="TRIMETHYLGUANOSINE SYNTHASE"/>
    <property type="match status" value="1"/>
</dbReference>
<comment type="similarity">
    <text evidence="2">Belongs to the methyltransferase superfamily. Trimethylguanosine synthase family.</text>
</comment>
<sequence length="300" mass="34446">MTEERDCYMEKTFLPNRASFDAHPERFLLQYDDLPKSSRKYWKQRYSLFSKFDEGVYMNKELWYSVTPEMVAIFIAKFIQACDPSVNTVLDVFSGGGGNTIQMARYFNKVIGVDMNEEHIYCTEKNSEIYGVMDKIELHLAMWPSGINVELLSKFQNEVDFVFASPPWGGPGYTANDSFDLTQLEPIPLADLLRSFFQISPNVCLFLPRNSNLDQLSQVTRDLCGETARCRVLYVHSEGYLKGIYAIWGEKFMPTNQYDTSMSSLDYSVENSEYSSSTVLDHRNSHEAMNTVESIVGSEY</sequence>
<dbReference type="OrthoDB" id="194443at2759"/>
<dbReference type="Proteomes" id="UP000038830">
    <property type="component" value="Unassembled WGS sequence"/>
</dbReference>
<evidence type="ECO:0000313" key="9">
    <source>
        <dbReference type="EMBL" id="ODV72732.1"/>
    </source>
</evidence>
<organism evidence="8 10">
    <name type="scientific">Cyberlindnera jadinii (strain ATCC 18201 / CBS 1600 / BCRC 20928 / JCM 3617 / NBRC 0987 / NRRL Y-1542)</name>
    <name type="common">Torula yeast</name>
    <name type="synonym">Candida utilis</name>
    <dbReference type="NCBI Taxonomy" id="983966"/>
    <lineage>
        <taxon>Eukaryota</taxon>
        <taxon>Fungi</taxon>
        <taxon>Dikarya</taxon>
        <taxon>Ascomycota</taxon>
        <taxon>Saccharomycotina</taxon>
        <taxon>Saccharomycetes</taxon>
        <taxon>Phaffomycetales</taxon>
        <taxon>Phaffomycetaceae</taxon>
        <taxon>Cyberlindnera</taxon>
    </lineage>
</organism>
<dbReference type="GO" id="GO:0005634">
    <property type="term" value="C:nucleus"/>
    <property type="evidence" value="ECO:0007669"/>
    <property type="project" value="TreeGrafter"/>
</dbReference>
<proteinExistence type="inferred from homology"/>
<evidence type="ECO:0000256" key="4">
    <source>
        <dbReference type="ARBA" id="ARBA00048740"/>
    </source>
</evidence>
<accession>A0A1E4RZR0</accession>
<evidence type="ECO:0000256" key="5">
    <source>
        <dbReference type="ARBA" id="ARBA00048763"/>
    </source>
</evidence>
<evidence type="ECO:0000256" key="2">
    <source>
        <dbReference type="ARBA" id="ARBA00025783"/>
    </source>
</evidence>